<keyword evidence="2" id="KW-1185">Reference proteome</keyword>
<protein>
    <submittedName>
        <fullName evidence="1">Uncharacterized protein</fullName>
    </submittedName>
</protein>
<sequence length="117" mass="13764">MDFYVYIPLQLFAPVQNFLSTITFQNSIRHIIGHKHIAVLFILLGVRIVGWYLHMLSKSLAVPHHVNHDLLEVRGKEEFLLQENMFGDKHALVVSWLDTIERLVEIIFRYTCVKKCF</sequence>
<reference evidence="1" key="1">
    <citation type="submission" date="2022-07" db="EMBL/GenBank/DDBJ databases">
        <authorList>
            <person name="Macas J."/>
            <person name="Novak P."/>
            <person name="Neumann P."/>
        </authorList>
    </citation>
    <scope>NUCLEOTIDE SEQUENCE</scope>
</reference>
<organism evidence="1 2">
    <name type="scientific">Cuscuta europaea</name>
    <name type="common">European dodder</name>
    <dbReference type="NCBI Taxonomy" id="41803"/>
    <lineage>
        <taxon>Eukaryota</taxon>
        <taxon>Viridiplantae</taxon>
        <taxon>Streptophyta</taxon>
        <taxon>Embryophyta</taxon>
        <taxon>Tracheophyta</taxon>
        <taxon>Spermatophyta</taxon>
        <taxon>Magnoliopsida</taxon>
        <taxon>eudicotyledons</taxon>
        <taxon>Gunneridae</taxon>
        <taxon>Pentapetalae</taxon>
        <taxon>asterids</taxon>
        <taxon>lamiids</taxon>
        <taxon>Solanales</taxon>
        <taxon>Convolvulaceae</taxon>
        <taxon>Cuscuteae</taxon>
        <taxon>Cuscuta</taxon>
        <taxon>Cuscuta subgen. Cuscuta</taxon>
    </lineage>
</organism>
<gene>
    <name evidence="1" type="ORF">CEURO_LOCUS9701</name>
</gene>
<evidence type="ECO:0000313" key="2">
    <source>
        <dbReference type="Proteomes" id="UP001152484"/>
    </source>
</evidence>
<comment type="caution">
    <text evidence="1">The sequence shown here is derived from an EMBL/GenBank/DDBJ whole genome shotgun (WGS) entry which is preliminary data.</text>
</comment>
<dbReference type="AlphaFoldDB" id="A0A9P1E830"/>
<accession>A0A9P1E830</accession>
<dbReference type="EMBL" id="CAMAPE010000019">
    <property type="protein sequence ID" value="CAH9086613.1"/>
    <property type="molecule type" value="Genomic_DNA"/>
</dbReference>
<evidence type="ECO:0000313" key="1">
    <source>
        <dbReference type="EMBL" id="CAH9086613.1"/>
    </source>
</evidence>
<name>A0A9P1E830_CUSEU</name>
<dbReference type="Proteomes" id="UP001152484">
    <property type="component" value="Unassembled WGS sequence"/>
</dbReference>
<proteinExistence type="predicted"/>